<sequence>MLFLERGQIPVCSASWPDDGCRGRDTPLVGHYALVSASAAAASWSAAVCWRVAGGPGKAADFWSAAGPGAAADSWSAACPSAAAVSLVPSVDSSSLGLRHEELYEAPRHPEVDVDRFLTGLHPGQEQQPH</sequence>
<keyword evidence="2" id="KW-1185">Reference proteome</keyword>
<accession>A0AAV7REB0</accession>
<proteinExistence type="predicted"/>
<comment type="caution">
    <text evidence="1">The sequence shown here is derived from an EMBL/GenBank/DDBJ whole genome shotgun (WGS) entry which is preliminary data.</text>
</comment>
<organism evidence="1 2">
    <name type="scientific">Pleurodeles waltl</name>
    <name type="common">Iberian ribbed newt</name>
    <dbReference type="NCBI Taxonomy" id="8319"/>
    <lineage>
        <taxon>Eukaryota</taxon>
        <taxon>Metazoa</taxon>
        <taxon>Chordata</taxon>
        <taxon>Craniata</taxon>
        <taxon>Vertebrata</taxon>
        <taxon>Euteleostomi</taxon>
        <taxon>Amphibia</taxon>
        <taxon>Batrachia</taxon>
        <taxon>Caudata</taxon>
        <taxon>Salamandroidea</taxon>
        <taxon>Salamandridae</taxon>
        <taxon>Pleurodelinae</taxon>
        <taxon>Pleurodeles</taxon>
    </lineage>
</organism>
<protein>
    <submittedName>
        <fullName evidence="1">Uncharacterized protein</fullName>
    </submittedName>
</protein>
<dbReference type="Proteomes" id="UP001066276">
    <property type="component" value="Chromosome 5"/>
</dbReference>
<evidence type="ECO:0000313" key="1">
    <source>
        <dbReference type="EMBL" id="KAJ1151139.1"/>
    </source>
</evidence>
<dbReference type="AlphaFoldDB" id="A0AAV7REB0"/>
<reference evidence="1" key="1">
    <citation type="journal article" date="2022" name="bioRxiv">
        <title>Sequencing and chromosome-scale assembly of the giantPleurodeles waltlgenome.</title>
        <authorList>
            <person name="Brown T."/>
            <person name="Elewa A."/>
            <person name="Iarovenko S."/>
            <person name="Subramanian E."/>
            <person name="Araus A.J."/>
            <person name="Petzold A."/>
            <person name="Susuki M."/>
            <person name="Suzuki K.-i.T."/>
            <person name="Hayashi T."/>
            <person name="Toyoda A."/>
            <person name="Oliveira C."/>
            <person name="Osipova E."/>
            <person name="Leigh N.D."/>
            <person name="Simon A."/>
            <person name="Yun M.H."/>
        </authorList>
    </citation>
    <scope>NUCLEOTIDE SEQUENCE</scope>
    <source>
        <strain evidence="1">20211129_DDA</strain>
        <tissue evidence="1">Liver</tissue>
    </source>
</reference>
<dbReference type="EMBL" id="JANPWB010000009">
    <property type="protein sequence ID" value="KAJ1151139.1"/>
    <property type="molecule type" value="Genomic_DNA"/>
</dbReference>
<name>A0AAV7REB0_PLEWA</name>
<evidence type="ECO:0000313" key="2">
    <source>
        <dbReference type="Proteomes" id="UP001066276"/>
    </source>
</evidence>
<gene>
    <name evidence="1" type="ORF">NDU88_003926</name>
</gene>